<accession>A0A0B7AFT5</accession>
<dbReference type="EMBL" id="HACG01032773">
    <property type="protein sequence ID" value="CEK79638.1"/>
    <property type="molecule type" value="Transcribed_RNA"/>
</dbReference>
<proteinExistence type="predicted"/>
<evidence type="ECO:0000313" key="2">
    <source>
        <dbReference type="EMBL" id="CEK79637.1"/>
    </source>
</evidence>
<dbReference type="EMBL" id="HACG01032772">
    <property type="protein sequence ID" value="CEK79637.1"/>
    <property type="molecule type" value="Transcribed_RNA"/>
</dbReference>
<protein>
    <submittedName>
        <fullName evidence="3">Uncharacterized protein</fullName>
    </submittedName>
</protein>
<organism evidence="3">
    <name type="scientific">Arion vulgaris</name>
    <dbReference type="NCBI Taxonomy" id="1028688"/>
    <lineage>
        <taxon>Eukaryota</taxon>
        <taxon>Metazoa</taxon>
        <taxon>Spiralia</taxon>
        <taxon>Lophotrochozoa</taxon>
        <taxon>Mollusca</taxon>
        <taxon>Gastropoda</taxon>
        <taxon>Heterobranchia</taxon>
        <taxon>Euthyneura</taxon>
        <taxon>Panpulmonata</taxon>
        <taxon>Eupulmonata</taxon>
        <taxon>Stylommatophora</taxon>
        <taxon>Helicina</taxon>
        <taxon>Arionoidea</taxon>
        <taxon>Arionidae</taxon>
        <taxon>Arion</taxon>
    </lineage>
</organism>
<gene>
    <name evidence="3" type="primary">ORF116650</name>
    <name evidence="2" type="synonym">ORF116645</name>
</gene>
<reference evidence="3" key="1">
    <citation type="submission" date="2014-12" db="EMBL/GenBank/DDBJ databases">
        <title>Insight into the proteome of Arion vulgaris.</title>
        <authorList>
            <person name="Aradska J."/>
            <person name="Bulat T."/>
            <person name="Smidak R."/>
            <person name="Sarate P."/>
            <person name="Gangsoo J."/>
            <person name="Sialana F."/>
            <person name="Bilban M."/>
            <person name="Lubec G."/>
        </authorList>
    </citation>
    <scope>NUCLEOTIDE SEQUENCE</scope>
    <source>
        <tissue evidence="3">Skin</tissue>
    </source>
</reference>
<feature type="region of interest" description="Disordered" evidence="1">
    <location>
        <begin position="20"/>
        <end position="50"/>
    </location>
</feature>
<name>A0A0B7AFT5_9EUPU</name>
<feature type="compositionally biased region" description="Basic and acidic residues" evidence="1">
    <location>
        <begin position="37"/>
        <end position="50"/>
    </location>
</feature>
<evidence type="ECO:0000313" key="3">
    <source>
        <dbReference type="EMBL" id="CEK79638.1"/>
    </source>
</evidence>
<sequence length="50" mass="5881">MDRWSISWQKIQNSITQAIREVQDKHRRPQQLGSSVKAKEEKSSPSDDRN</sequence>
<evidence type="ECO:0000256" key="1">
    <source>
        <dbReference type="SAM" id="MobiDB-lite"/>
    </source>
</evidence>
<dbReference type="AlphaFoldDB" id="A0A0B7AFT5"/>